<evidence type="ECO:0000256" key="1">
    <source>
        <dbReference type="ARBA" id="ARBA00022614"/>
    </source>
</evidence>
<proteinExistence type="predicted"/>
<dbReference type="PANTHER" id="PTHR45712">
    <property type="entry name" value="AGAP008170-PA"/>
    <property type="match status" value="1"/>
</dbReference>
<evidence type="ECO:0000256" key="3">
    <source>
        <dbReference type="ARBA" id="ARBA00022737"/>
    </source>
</evidence>
<evidence type="ECO:0000256" key="4">
    <source>
        <dbReference type="ARBA" id="ARBA00023180"/>
    </source>
</evidence>
<dbReference type="PANTHER" id="PTHR45712:SF17">
    <property type="entry name" value="LUMICAN-LIKE"/>
    <property type="match status" value="1"/>
</dbReference>
<evidence type="ECO:0000259" key="6">
    <source>
        <dbReference type="SMART" id="SM00013"/>
    </source>
</evidence>
<evidence type="ECO:0000313" key="8">
    <source>
        <dbReference type="Proteomes" id="UP000261540"/>
    </source>
</evidence>
<dbReference type="GeneID" id="111854429"/>
<dbReference type="Proteomes" id="UP000261540">
    <property type="component" value="Unplaced"/>
</dbReference>
<feature type="signal peptide" evidence="5">
    <location>
        <begin position="1"/>
        <end position="18"/>
    </location>
</feature>
<keyword evidence="8" id="KW-1185">Reference proteome</keyword>
<dbReference type="KEGG" id="pki:111854429"/>
<keyword evidence="4" id="KW-0325">Glycoprotein</keyword>
<reference evidence="7" key="1">
    <citation type="submission" date="2025-08" db="UniProtKB">
        <authorList>
            <consortium name="Ensembl"/>
        </authorList>
    </citation>
    <scope>IDENTIFICATION</scope>
</reference>
<dbReference type="GeneTree" id="ENSGT00940000158177"/>
<keyword evidence="1" id="KW-0433">Leucine-rich repeat</keyword>
<dbReference type="SMART" id="SM00369">
    <property type="entry name" value="LRR_TYP"/>
    <property type="match status" value="9"/>
</dbReference>
<dbReference type="PRINTS" id="PR00019">
    <property type="entry name" value="LEURICHRPT"/>
</dbReference>
<dbReference type="InterPro" id="IPR050333">
    <property type="entry name" value="SLRP"/>
</dbReference>
<name>A0A3B3RL60_9TELE</name>
<dbReference type="RefSeq" id="XP_023688130.1">
    <property type="nucleotide sequence ID" value="XM_023832362.2"/>
</dbReference>
<dbReference type="Gene3D" id="3.80.10.10">
    <property type="entry name" value="Ribonuclease Inhibitor"/>
    <property type="match status" value="2"/>
</dbReference>
<dbReference type="GO" id="GO:0005615">
    <property type="term" value="C:extracellular space"/>
    <property type="evidence" value="ECO:0007669"/>
    <property type="project" value="TreeGrafter"/>
</dbReference>
<evidence type="ECO:0000313" key="7">
    <source>
        <dbReference type="Ensembl" id="ENSPKIP00000019214.1"/>
    </source>
</evidence>
<dbReference type="InterPro" id="IPR001611">
    <property type="entry name" value="Leu-rich_rpt"/>
</dbReference>
<dbReference type="STRING" id="1676925.ENSPKIP00000019214"/>
<dbReference type="PROSITE" id="PS51450">
    <property type="entry name" value="LRR"/>
    <property type="match status" value="2"/>
</dbReference>
<dbReference type="Ensembl" id="ENSPKIT00000036058.1">
    <property type="protein sequence ID" value="ENSPKIP00000019214.1"/>
    <property type="gene ID" value="ENSPKIG00000004477.1"/>
</dbReference>
<dbReference type="AlphaFoldDB" id="A0A3B3RL60"/>
<evidence type="ECO:0000256" key="5">
    <source>
        <dbReference type="SAM" id="SignalP"/>
    </source>
</evidence>
<sequence>MDVKPILLVLLMIRPAQATTADYDYGGIPLRINRLRGDPSVLSLWGRIEPGWFRSVNPQVCPAECDCPIQWPSAIYCDQRGRHQLPASLPPRTQYLFLQRNNISDIGANAFSNSTHLRWLLLDHNQLVNDQVAHSAFSKLSYLEILFMNHNNLTEIPTGLPDGLRQLRLAHNQIQKISPRAFQNLQNLTLLLLQGNQLKVIGDEDFTGLLSLNLLDLSQNHLEEFPKHLPPAVQQLYLSNNSLRSLGDESLHGFHSLRYLRLGYNRLHSSGLSAGAFNLSSLVELDLSYNQLTSTPTVPTTLQYLYLEVNLIHEFNVSSFCRADGTTDYSRLRILRMEGNRMAHHQLPPDWVMCLRVIHRIYI</sequence>
<organism evidence="7 8">
    <name type="scientific">Paramormyrops kingsleyae</name>
    <dbReference type="NCBI Taxonomy" id="1676925"/>
    <lineage>
        <taxon>Eukaryota</taxon>
        <taxon>Metazoa</taxon>
        <taxon>Chordata</taxon>
        <taxon>Craniata</taxon>
        <taxon>Vertebrata</taxon>
        <taxon>Euteleostomi</taxon>
        <taxon>Actinopterygii</taxon>
        <taxon>Neopterygii</taxon>
        <taxon>Teleostei</taxon>
        <taxon>Osteoglossocephala</taxon>
        <taxon>Osteoglossomorpha</taxon>
        <taxon>Osteoglossiformes</taxon>
        <taxon>Mormyridae</taxon>
        <taxon>Paramormyrops</taxon>
    </lineage>
</organism>
<protein>
    <submittedName>
        <fullName evidence="7">Zgc:113307</fullName>
    </submittedName>
</protein>
<dbReference type="Pfam" id="PF13855">
    <property type="entry name" value="LRR_8"/>
    <property type="match status" value="3"/>
</dbReference>
<accession>A0A3B3RL60</accession>
<dbReference type="SMART" id="SM00013">
    <property type="entry name" value="LRRNT"/>
    <property type="match status" value="1"/>
</dbReference>
<dbReference type="OrthoDB" id="676979at2759"/>
<feature type="chain" id="PRO_5017317861" evidence="5">
    <location>
        <begin position="19"/>
        <end position="363"/>
    </location>
</feature>
<keyword evidence="3" id="KW-0677">Repeat</keyword>
<feature type="domain" description="LRRNT" evidence="6">
    <location>
        <begin position="60"/>
        <end position="95"/>
    </location>
</feature>
<dbReference type="InterPro" id="IPR003591">
    <property type="entry name" value="Leu-rich_rpt_typical-subtyp"/>
</dbReference>
<dbReference type="InterPro" id="IPR000372">
    <property type="entry name" value="LRRNT"/>
</dbReference>
<reference evidence="7" key="2">
    <citation type="submission" date="2025-09" db="UniProtKB">
        <authorList>
            <consortium name="Ensembl"/>
        </authorList>
    </citation>
    <scope>IDENTIFICATION</scope>
</reference>
<dbReference type="Pfam" id="PF00560">
    <property type="entry name" value="LRR_1"/>
    <property type="match status" value="1"/>
</dbReference>
<evidence type="ECO:0000256" key="2">
    <source>
        <dbReference type="ARBA" id="ARBA00022729"/>
    </source>
</evidence>
<dbReference type="InterPro" id="IPR032675">
    <property type="entry name" value="LRR_dom_sf"/>
</dbReference>
<keyword evidence="2 5" id="KW-0732">Signal</keyword>
<dbReference type="SUPFAM" id="SSF52058">
    <property type="entry name" value="L domain-like"/>
    <property type="match status" value="1"/>
</dbReference>